<evidence type="ECO:0000313" key="6">
    <source>
        <dbReference type="Proteomes" id="UP000663832"/>
    </source>
</evidence>
<dbReference type="Proteomes" id="UP000663832">
    <property type="component" value="Unassembled WGS sequence"/>
</dbReference>
<feature type="domain" description="Serpin" evidence="3">
    <location>
        <begin position="1"/>
        <end position="205"/>
    </location>
</feature>
<comment type="similarity">
    <text evidence="1 2">Belongs to the serpin family.</text>
</comment>
<dbReference type="Pfam" id="PF00079">
    <property type="entry name" value="Serpin"/>
    <property type="match status" value="1"/>
</dbReference>
<dbReference type="GO" id="GO:0004867">
    <property type="term" value="F:serine-type endopeptidase inhibitor activity"/>
    <property type="evidence" value="ECO:0007669"/>
    <property type="project" value="InterPro"/>
</dbReference>
<dbReference type="Gene3D" id="3.30.497.10">
    <property type="entry name" value="Antithrombin, subunit I, domain 2"/>
    <property type="match status" value="1"/>
</dbReference>
<dbReference type="EMBL" id="CAJNOI010004770">
    <property type="protein sequence ID" value="CAF1552825.1"/>
    <property type="molecule type" value="Genomic_DNA"/>
</dbReference>
<organism evidence="4 7">
    <name type="scientific">Adineta steineri</name>
    <dbReference type="NCBI Taxonomy" id="433720"/>
    <lineage>
        <taxon>Eukaryota</taxon>
        <taxon>Metazoa</taxon>
        <taxon>Spiralia</taxon>
        <taxon>Gnathifera</taxon>
        <taxon>Rotifera</taxon>
        <taxon>Eurotatoria</taxon>
        <taxon>Bdelloidea</taxon>
        <taxon>Adinetida</taxon>
        <taxon>Adinetidae</taxon>
        <taxon>Adineta</taxon>
    </lineage>
</organism>
<proteinExistence type="inferred from homology"/>
<dbReference type="PANTHER" id="PTHR11461:SF211">
    <property type="entry name" value="GH10112P-RELATED"/>
    <property type="match status" value="1"/>
</dbReference>
<dbReference type="PANTHER" id="PTHR11461">
    <property type="entry name" value="SERINE PROTEASE INHIBITOR, SERPIN"/>
    <property type="match status" value="1"/>
</dbReference>
<dbReference type="Gene3D" id="2.30.39.10">
    <property type="entry name" value="Alpha-1-antitrypsin, domain 1"/>
    <property type="match status" value="2"/>
</dbReference>
<evidence type="ECO:0000256" key="2">
    <source>
        <dbReference type="RuleBase" id="RU000411"/>
    </source>
</evidence>
<evidence type="ECO:0000256" key="1">
    <source>
        <dbReference type="ARBA" id="ARBA00009500"/>
    </source>
</evidence>
<sequence length="210" mass="23535">GTWVNEFREHLTNKHADFHEANGKISKVKLMHKRDTYAYAKNKDLGVQIVHLPYESDSRDVQFVFTVILPKQGVSLSDVEKKLISKPALMQDVLNPQSTTEQKLLLYLPKFKMEATLTLNDVLKQLGIQDAFDPGNADFTGIASKQDDVNGSEAAAATDWFSGFTGGMIGQNPDPIIFKADRPFLFYIREIKQNLTLFTGKFVTCTNTSS</sequence>
<dbReference type="InterPro" id="IPR042185">
    <property type="entry name" value="Serpin_sf_2"/>
</dbReference>
<dbReference type="AlphaFoldDB" id="A0A815X6L4"/>
<dbReference type="CDD" id="cd00172">
    <property type="entry name" value="serpin"/>
    <property type="match status" value="1"/>
</dbReference>
<reference evidence="4" key="1">
    <citation type="submission" date="2021-02" db="EMBL/GenBank/DDBJ databases">
        <authorList>
            <person name="Nowell W R."/>
        </authorList>
    </citation>
    <scope>NUCLEOTIDE SEQUENCE</scope>
</reference>
<comment type="caution">
    <text evidence="4">The sequence shown here is derived from an EMBL/GenBank/DDBJ whole genome shotgun (WGS) entry which is preliminary data.</text>
</comment>
<dbReference type="InterPro" id="IPR042178">
    <property type="entry name" value="Serpin_sf_1"/>
</dbReference>
<keyword evidence="6" id="KW-1185">Reference proteome</keyword>
<dbReference type="InterPro" id="IPR000215">
    <property type="entry name" value="Serpin_fam"/>
</dbReference>
<name>A0A815X6L4_9BILA</name>
<dbReference type="InterPro" id="IPR023796">
    <property type="entry name" value="Serpin_dom"/>
</dbReference>
<evidence type="ECO:0000259" key="3">
    <source>
        <dbReference type="SMART" id="SM00093"/>
    </source>
</evidence>
<dbReference type="SUPFAM" id="SSF56574">
    <property type="entry name" value="Serpins"/>
    <property type="match status" value="1"/>
</dbReference>
<dbReference type="EMBL" id="CAJNOM010005172">
    <property type="protein sequence ID" value="CAF1661813.1"/>
    <property type="molecule type" value="Genomic_DNA"/>
</dbReference>
<dbReference type="InterPro" id="IPR023795">
    <property type="entry name" value="Serpin_CS"/>
</dbReference>
<evidence type="ECO:0000313" key="7">
    <source>
        <dbReference type="Proteomes" id="UP000663877"/>
    </source>
</evidence>
<gene>
    <name evidence="4" type="ORF">BJG266_LOCUS46369</name>
    <name evidence="5" type="ORF">QVE165_LOCUS63404</name>
</gene>
<accession>A0A815X6L4</accession>
<evidence type="ECO:0000313" key="4">
    <source>
        <dbReference type="EMBL" id="CAF1552825.1"/>
    </source>
</evidence>
<dbReference type="PROSITE" id="PS00284">
    <property type="entry name" value="SERPIN"/>
    <property type="match status" value="1"/>
</dbReference>
<dbReference type="SMART" id="SM00093">
    <property type="entry name" value="SERPIN"/>
    <property type="match status" value="1"/>
</dbReference>
<feature type="non-terminal residue" evidence="4">
    <location>
        <position position="1"/>
    </location>
</feature>
<dbReference type="Proteomes" id="UP000663877">
    <property type="component" value="Unassembled WGS sequence"/>
</dbReference>
<dbReference type="GO" id="GO:0005615">
    <property type="term" value="C:extracellular space"/>
    <property type="evidence" value="ECO:0007669"/>
    <property type="project" value="InterPro"/>
</dbReference>
<evidence type="ECO:0000313" key="5">
    <source>
        <dbReference type="EMBL" id="CAF1661813.1"/>
    </source>
</evidence>
<dbReference type="OrthoDB" id="671595at2759"/>
<protein>
    <recommendedName>
        <fullName evidence="3">Serpin domain-containing protein</fullName>
    </recommendedName>
</protein>
<dbReference type="InterPro" id="IPR036186">
    <property type="entry name" value="Serpin_sf"/>
</dbReference>